<dbReference type="SMART" id="SM00060">
    <property type="entry name" value="FN3"/>
    <property type="match status" value="1"/>
</dbReference>
<gene>
    <name evidence="2" type="ORF">JFL75_00595</name>
</gene>
<dbReference type="InterPro" id="IPR013320">
    <property type="entry name" value="ConA-like_dom_sf"/>
</dbReference>
<keyword evidence="3" id="KW-1185">Reference proteome</keyword>
<organism evidence="2 3">
    <name type="scientific">Breznakiella homolactica</name>
    <dbReference type="NCBI Taxonomy" id="2798577"/>
    <lineage>
        <taxon>Bacteria</taxon>
        <taxon>Pseudomonadati</taxon>
        <taxon>Spirochaetota</taxon>
        <taxon>Spirochaetia</taxon>
        <taxon>Spirochaetales</taxon>
        <taxon>Breznakiellaceae</taxon>
        <taxon>Breznakiella</taxon>
    </lineage>
</organism>
<evidence type="ECO:0000313" key="2">
    <source>
        <dbReference type="EMBL" id="QQO09455.1"/>
    </source>
</evidence>
<dbReference type="InterPro" id="IPR013783">
    <property type="entry name" value="Ig-like_fold"/>
</dbReference>
<dbReference type="Gene3D" id="2.60.120.200">
    <property type="match status" value="1"/>
</dbReference>
<feature type="domain" description="Fibronectin type-III" evidence="1">
    <location>
        <begin position="437"/>
        <end position="541"/>
    </location>
</feature>
<evidence type="ECO:0000313" key="3">
    <source>
        <dbReference type="Proteomes" id="UP000595917"/>
    </source>
</evidence>
<dbReference type="KEGG" id="bhc:JFL75_00595"/>
<reference evidence="2" key="1">
    <citation type="submission" date="2021-01" db="EMBL/GenBank/DDBJ databases">
        <title>Description of Breznakiella homolactica.</title>
        <authorList>
            <person name="Song Y."/>
            <person name="Brune A."/>
        </authorList>
    </citation>
    <scope>NUCLEOTIDE SEQUENCE</scope>
    <source>
        <strain evidence="2">RmG30</strain>
    </source>
</reference>
<accession>A0A7T8BAX2</accession>
<dbReference type="EMBL" id="CP067089">
    <property type="protein sequence ID" value="QQO09455.1"/>
    <property type="molecule type" value="Genomic_DNA"/>
</dbReference>
<dbReference type="PROSITE" id="PS50853">
    <property type="entry name" value="FN3"/>
    <property type="match status" value="1"/>
</dbReference>
<dbReference type="Pfam" id="PF13385">
    <property type="entry name" value="Laminin_G_3"/>
    <property type="match status" value="1"/>
</dbReference>
<dbReference type="Proteomes" id="UP000595917">
    <property type="component" value="Chromosome"/>
</dbReference>
<dbReference type="InterPro" id="IPR036116">
    <property type="entry name" value="FN3_sf"/>
</dbReference>
<dbReference type="InterPro" id="IPR003961">
    <property type="entry name" value="FN3_dom"/>
</dbReference>
<proteinExistence type="predicted"/>
<dbReference type="Gene3D" id="2.60.40.10">
    <property type="entry name" value="Immunoglobulins"/>
    <property type="match status" value="1"/>
</dbReference>
<dbReference type="AlphaFoldDB" id="A0A7T8BAX2"/>
<sequence>MKTEIRFVLLFYIFFQFSGSLRAIEEQTLVLGASSGWNLVGQRRGVAEVSSVRPYPVLLLSSGQASDDPSLDMALSFDEGQPGVFRDKTGNYSLSVSPALSAAGQHLARFGTGAALFSGNRMDSSSAASGSEGPLVAVPRSPEALFSSGQSVKDFTIEFWLFPANAENGEQILSWSATRQSMQGQSTFQRIQCMISGNRLLWNFLDFFASPRDDHRLTLSVTSSSPLIPQVWSHHLIRFDSGTGMIEYLVNGSLEGIVYASSSGGEGGDIYAPIIGSGGSLVLGGRFSGLMDEFRMYSRFVETPVLTKYPPRGGRFRTEPINLGTTNSSIVRIDALCGRTSAIDGAVRNDYTGASGYVFPDNSELRFFLRAADSPYRWSGGDREDDSSWMPFIPGTELPDFVRGQWVQVEVELFPSGDGETTPYVDEIRVTYIADEAPTPPSMVRVIPRDGAVDLSWRASPAADIGGYLVYYGTSMGEYFGESAILGVSPINVGNRTSIHIDGLENGTLYYFSIAAYDRANPPHIGEFSREVTARPLRTVP</sequence>
<protein>
    <recommendedName>
        <fullName evidence="1">Fibronectin type-III domain-containing protein</fullName>
    </recommendedName>
</protein>
<name>A0A7T8BAX2_9SPIR</name>
<dbReference type="SUPFAM" id="SSF49899">
    <property type="entry name" value="Concanavalin A-like lectins/glucanases"/>
    <property type="match status" value="1"/>
</dbReference>
<dbReference type="CDD" id="cd00063">
    <property type="entry name" value="FN3"/>
    <property type="match status" value="1"/>
</dbReference>
<evidence type="ECO:0000259" key="1">
    <source>
        <dbReference type="PROSITE" id="PS50853"/>
    </source>
</evidence>
<dbReference type="RefSeq" id="WP_215626758.1">
    <property type="nucleotide sequence ID" value="NZ_CP067089.2"/>
</dbReference>
<dbReference type="SUPFAM" id="SSF49265">
    <property type="entry name" value="Fibronectin type III"/>
    <property type="match status" value="1"/>
</dbReference>